<dbReference type="EMBL" id="RQGD01000010">
    <property type="protein sequence ID" value="TGL62097.1"/>
    <property type="molecule type" value="Genomic_DNA"/>
</dbReference>
<name>A0A4R9K8S4_9LEPT</name>
<keyword evidence="4 7" id="KW-0812">Transmembrane</keyword>
<dbReference type="Pfam" id="PF12704">
    <property type="entry name" value="MacB_PCD"/>
    <property type="match status" value="1"/>
</dbReference>
<sequence>MFFLAIRQIISRPQQTILTVLGILLGTAGYVMFSGIMLGFQTVIMEQLVNSDGQIKISPRDEIITERTFEDIFFTGAEVKWLSPPSGRTDNSRLTNVKGWLDRLSKDERVIAYSPQLTREVIFINGKTTAPARFVGIDPIRQGKVTNLETYVFDTKLKNLGEGGSLGILGDGILTKLGAKVGDTIQVLTPKGNTSPLKILGVLRTGNRLIDDVSSYGTLSVVQGITNSSGEVSQIIVKILNVRDAAGIAEEWAYYSRDKVESWDQANESILSVFKTQDIVRNSTTFTIILVVAFGIYNILNMVVNQKKKEVAILRSIGFDGRDTIILFLIQGIILGLVGAILGLFVGAFGCYMIEGIPLGSSKGNVKAVIRTMQISWDTIIYVKAFLIAMLSATIASYIPARMASHLSPVEIIRGAA</sequence>
<dbReference type="Proteomes" id="UP000297693">
    <property type="component" value="Unassembled WGS sequence"/>
</dbReference>
<dbReference type="InterPro" id="IPR003838">
    <property type="entry name" value="ABC3_permease_C"/>
</dbReference>
<comment type="subcellular location">
    <subcellularLocation>
        <location evidence="1">Cell membrane</location>
        <topology evidence="1">Multi-pass membrane protein</topology>
    </subcellularLocation>
</comment>
<evidence type="ECO:0000259" key="8">
    <source>
        <dbReference type="Pfam" id="PF02687"/>
    </source>
</evidence>
<comment type="caution">
    <text evidence="10">The sequence shown here is derived from an EMBL/GenBank/DDBJ whole genome shotgun (WGS) entry which is preliminary data.</text>
</comment>
<proteinExistence type="inferred from homology"/>
<gene>
    <name evidence="10" type="ORF">EHQ58_02515</name>
</gene>
<reference evidence="10" key="1">
    <citation type="journal article" date="2019" name="PLoS Negl. Trop. Dis.">
        <title>Revisiting the worldwide diversity of Leptospira species in the environment.</title>
        <authorList>
            <person name="Vincent A.T."/>
            <person name="Schiettekatte O."/>
            <person name="Bourhy P."/>
            <person name="Veyrier F.J."/>
            <person name="Picardeau M."/>
        </authorList>
    </citation>
    <scope>NUCLEOTIDE SEQUENCE [LARGE SCALE GENOMIC DNA]</scope>
    <source>
        <strain evidence="10">201702476</strain>
    </source>
</reference>
<organism evidence="10 11">
    <name type="scientific">Leptospira ognonensis</name>
    <dbReference type="NCBI Taxonomy" id="2484945"/>
    <lineage>
        <taxon>Bacteria</taxon>
        <taxon>Pseudomonadati</taxon>
        <taxon>Spirochaetota</taxon>
        <taxon>Spirochaetia</taxon>
        <taxon>Leptospirales</taxon>
        <taxon>Leptospiraceae</taxon>
        <taxon>Leptospira</taxon>
    </lineage>
</organism>
<comment type="similarity">
    <text evidence="2">Belongs to the ABC-4 integral membrane protein family. LolC/E subfamily.</text>
</comment>
<feature type="transmembrane region" description="Helical" evidence="7">
    <location>
        <begin position="325"/>
        <end position="349"/>
    </location>
</feature>
<dbReference type="GO" id="GO:0044874">
    <property type="term" value="P:lipoprotein localization to outer membrane"/>
    <property type="evidence" value="ECO:0007669"/>
    <property type="project" value="TreeGrafter"/>
</dbReference>
<evidence type="ECO:0000256" key="6">
    <source>
        <dbReference type="ARBA" id="ARBA00023136"/>
    </source>
</evidence>
<feature type="transmembrane region" description="Helical" evidence="7">
    <location>
        <begin position="380"/>
        <end position="399"/>
    </location>
</feature>
<evidence type="ECO:0000256" key="2">
    <source>
        <dbReference type="ARBA" id="ARBA00005236"/>
    </source>
</evidence>
<feature type="domain" description="ABC3 transporter permease C-terminal" evidence="8">
    <location>
        <begin position="285"/>
        <end position="409"/>
    </location>
</feature>
<dbReference type="Pfam" id="PF02687">
    <property type="entry name" value="FtsX"/>
    <property type="match status" value="1"/>
</dbReference>
<accession>A0A4R9K8S4</accession>
<dbReference type="RefSeq" id="WP_135621771.1">
    <property type="nucleotide sequence ID" value="NZ_RQGD01000010.1"/>
</dbReference>
<evidence type="ECO:0000256" key="3">
    <source>
        <dbReference type="ARBA" id="ARBA00022475"/>
    </source>
</evidence>
<dbReference type="GO" id="GO:0098797">
    <property type="term" value="C:plasma membrane protein complex"/>
    <property type="evidence" value="ECO:0007669"/>
    <property type="project" value="TreeGrafter"/>
</dbReference>
<dbReference type="InterPro" id="IPR051447">
    <property type="entry name" value="Lipoprotein-release_system"/>
</dbReference>
<dbReference type="PANTHER" id="PTHR30489:SF0">
    <property type="entry name" value="LIPOPROTEIN-RELEASING SYSTEM TRANSMEMBRANE PROTEIN LOLE"/>
    <property type="match status" value="1"/>
</dbReference>
<evidence type="ECO:0000313" key="10">
    <source>
        <dbReference type="EMBL" id="TGL62097.1"/>
    </source>
</evidence>
<evidence type="ECO:0000256" key="5">
    <source>
        <dbReference type="ARBA" id="ARBA00022989"/>
    </source>
</evidence>
<evidence type="ECO:0000313" key="11">
    <source>
        <dbReference type="Proteomes" id="UP000297693"/>
    </source>
</evidence>
<evidence type="ECO:0000259" key="9">
    <source>
        <dbReference type="Pfam" id="PF12704"/>
    </source>
</evidence>
<feature type="transmembrane region" description="Helical" evidence="7">
    <location>
        <begin position="17"/>
        <end position="40"/>
    </location>
</feature>
<keyword evidence="3" id="KW-1003">Cell membrane</keyword>
<protein>
    <submittedName>
        <fullName evidence="10">ABC transporter permease</fullName>
    </submittedName>
</protein>
<feature type="transmembrane region" description="Helical" evidence="7">
    <location>
        <begin position="285"/>
        <end position="304"/>
    </location>
</feature>
<keyword evidence="11" id="KW-1185">Reference proteome</keyword>
<keyword evidence="6 7" id="KW-0472">Membrane</keyword>
<dbReference type="OrthoDB" id="9770036at2"/>
<dbReference type="PANTHER" id="PTHR30489">
    <property type="entry name" value="LIPOPROTEIN-RELEASING SYSTEM TRANSMEMBRANE PROTEIN LOLE"/>
    <property type="match status" value="1"/>
</dbReference>
<dbReference type="InterPro" id="IPR025857">
    <property type="entry name" value="MacB_PCD"/>
</dbReference>
<evidence type="ECO:0000256" key="4">
    <source>
        <dbReference type="ARBA" id="ARBA00022692"/>
    </source>
</evidence>
<dbReference type="AlphaFoldDB" id="A0A4R9K8S4"/>
<evidence type="ECO:0000256" key="1">
    <source>
        <dbReference type="ARBA" id="ARBA00004651"/>
    </source>
</evidence>
<keyword evidence="5 7" id="KW-1133">Transmembrane helix</keyword>
<evidence type="ECO:0000256" key="7">
    <source>
        <dbReference type="SAM" id="Phobius"/>
    </source>
</evidence>
<feature type="domain" description="MacB-like periplasmic core" evidence="9">
    <location>
        <begin position="16"/>
        <end position="249"/>
    </location>
</feature>